<reference evidence="2 3" key="1">
    <citation type="submission" date="2021-06" db="EMBL/GenBank/DDBJ databases">
        <authorList>
            <person name="Kallberg Y."/>
            <person name="Tangrot J."/>
            <person name="Rosling A."/>
        </authorList>
    </citation>
    <scope>NUCLEOTIDE SEQUENCE [LARGE SCALE GENOMIC DNA]</scope>
    <source>
        <strain evidence="2 3">120-4 pot B 10/14</strain>
    </source>
</reference>
<dbReference type="EMBL" id="CAJVQB010150963">
    <property type="protein sequence ID" value="CAG8855586.1"/>
    <property type="molecule type" value="Genomic_DNA"/>
</dbReference>
<name>A0ABN7XJW1_GIGMA</name>
<evidence type="ECO:0000256" key="1">
    <source>
        <dbReference type="SAM" id="MobiDB-lite"/>
    </source>
</evidence>
<dbReference type="Proteomes" id="UP000789901">
    <property type="component" value="Unassembled WGS sequence"/>
</dbReference>
<keyword evidence="3" id="KW-1185">Reference proteome</keyword>
<accession>A0ABN7XJW1</accession>
<organism evidence="2 3">
    <name type="scientific">Gigaspora margarita</name>
    <dbReference type="NCBI Taxonomy" id="4874"/>
    <lineage>
        <taxon>Eukaryota</taxon>
        <taxon>Fungi</taxon>
        <taxon>Fungi incertae sedis</taxon>
        <taxon>Mucoromycota</taxon>
        <taxon>Glomeromycotina</taxon>
        <taxon>Glomeromycetes</taxon>
        <taxon>Diversisporales</taxon>
        <taxon>Gigasporaceae</taxon>
        <taxon>Gigaspora</taxon>
    </lineage>
</organism>
<feature type="compositionally biased region" description="Basic and acidic residues" evidence="1">
    <location>
        <begin position="44"/>
        <end position="56"/>
    </location>
</feature>
<evidence type="ECO:0000313" key="2">
    <source>
        <dbReference type="EMBL" id="CAG8855586.1"/>
    </source>
</evidence>
<proteinExistence type="predicted"/>
<feature type="compositionally biased region" description="Polar residues" evidence="1">
    <location>
        <begin position="73"/>
        <end position="86"/>
    </location>
</feature>
<feature type="non-terminal residue" evidence="2">
    <location>
        <position position="93"/>
    </location>
</feature>
<comment type="caution">
    <text evidence="2">The sequence shown here is derived from an EMBL/GenBank/DDBJ whole genome shotgun (WGS) entry which is preliminary data.</text>
</comment>
<protein>
    <submittedName>
        <fullName evidence="2">43030_t:CDS:1</fullName>
    </submittedName>
</protein>
<feature type="non-terminal residue" evidence="2">
    <location>
        <position position="1"/>
    </location>
</feature>
<evidence type="ECO:0000313" key="3">
    <source>
        <dbReference type="Proteomes" id="UP000789901"/>
    </source>
</evidence>
<feature type="region of interest" description="Disordered" evidence="1">
    <location>
        <begin position="1"/>
        <end position="93"/>
    </location>
</feature>
<sequence>TYQNVSENFKERSENEVASSTHPNSFHDKPEFVSSNDSQSSKRVRVEDDVTDREFHINNNNFVDSDKEEESTNDNINLQKKGSNSYEKGKEPL</sequence>
<gene>
    <name evidence="2" type="ORF">GMARGA_LOCUS44407</name>
</gene>